<keyword evidence="1" id="KW-0547">Nucleotide-binding</keyword>
<reference evidence="4 5" key="1">
    <citation type="submission" date="2016-04" db="EMBL/GenBank/DDBJ databases">
        <title>Draft genome of Fonsecaea erecta CBS 125763.</title>
        <authorList>
            <person name="Weiss V.A."/>
            <person name="Vicente V.A."/>
            <person name="Raittz R.T."/>
            <person name="Moreno L.F."/>
            <person name="De Souza E.M."/>
            <person name="Pedrosa F.O."/>
            <person name="Steffens M.B."/>
            <person name="Faoro H."/>
            <person name="Tadra-Sfeir M.Z."/>
            <person name="Najafzadeh M.J."/>
            <person name="Felipe M.S."/>
            <person name="Teixeira M."/>
            <person name="Sun J."/>
            <person name="Xi L."/>
            <person name="Gomes R."/>
            <person name="De Azevedo C.M."/>
            <person name="Salgado C.G."/>
            <person name="Da Silva M.B."/>
            <person name="Nascimento M.F."/>
            <person name="Queiroz-Telles F."/>
            <person name="Attili D.S."/>
            <person name="Gorbushina A."/>
        </authorList>
    </citation>
    <scope>NUCLEOTIDE SEQUENCE [LARGE SCALE GENOMIC DNA]</scope>
    <source>
        <strain evidence="4 5">CBS 125763</strain>
    </source>
</reference>
<dbReference type="GeneID" id="30007012"/>
<dbReference type="GO" id="GO:0140662">
    <property type="term" value="F:ATP-dependent protein folding chaperone"/>
    <property type="evidence" value="ECO:0007669"/>
    <property type="project" value="InterPro"/>
</dbReference>
<dbReference type="SUPFAM" id="SSF53067">
    <property type="entry name" value="Actin-like ATPase domain"/>
    <property type="match status" value="2"/>
</dbReference>
<feature type="region of interest" description="Disordered" evidence="3">
    <location>
        <begin position="1"/>
        <end position="74"/>
    </location>
</feature>
<dbReference type="Pfam" id="PF00012">
    <property type="entry name" value="HSP70"/>
    <property type="match status" value="1"/>
</dbReference>
<evidence type="ECO:0000256" key="1">
    <source>
        <dbReference type="ARBA" id="ARBA00022741"/>
    </source>
</evidence>
<dbReference type="InterPro" id="IPR043129">
    <property type="entry name" value="ATPase_NBD"/>
</dbReference>
<dbReference type="PANTHER" id="PTHR14187:SF5">
    <property type="entry name" value="HEAT SHOCK 70 KDA PROTEIN 12A"/>
    <property type="match status" value="1"/>
</dbReference>
<dbReference type="GO" id="GO:0005524">
    <property type="term" value="F:ATP binding"/>
    <property type="evidence" value="ECO:0007669"/>
    <property type="project" value="UniProtKB-KW"/>
</dbReference>
<dbReference type="PANTHER" id="PTHR14187">
    <property type="entry name" value="ALPHA KINASE/ELONGATION FACTOR 2 KINASE"/>
    <property type="match status" value="1"/>
</dbReference>
<protein>
    <recommendedName>
        <fullName evidence="6">Hsp70-like protein</fullName>
    </recommendedName>
</protein>
<proteinExistence type="predicted"/>
<evidence type="ECO:0000313" key="5">
    <source>
        <dbReference type="Proteomes" id="UP000078343"/>
    </source>
</evidence>
<dbReference type="STRING" id="1367422.A0A178ZX94"/>
<feature type="compositionally biased region" description="Polar residues" evidence="3">
    <location>
        <begin position="21"/>
        <end position="42"/>
    </location>
</feature>
<dbReference type="Proteomes" id="UP000078343">
    <property type="component" value="Unassembled WGS sequence"/>
</dbReference>
<dbReference type="InterPro" id="IPR013126">
    <property type="entry name" value="Hsp_70_fam"/>
</dbReference>
<keyword evidence="2" id="KW-0067">ATP-binding</keyword>
<comment type="caution">
    <text evidence="4">The sequence shown here is derived from an EMBL/GenBank/DDBJ whole genome shotgun (WGS) entry which is preliminary data.</text>
</comment>
<sequence length="683" mass="76004">MAPEYKPLGIRDSKSKKKSTIRLSSDSRQLAQTSGQGTTQASKKPVAPKRKREDQASPEEKAAKAQRRSAILEKSKEARKRLSIGLDIGTTASAIAYAASDASADQISVLDNWDGHVEVKVPTRVAYAEENDFETDKWGFQVESGMQICNWPKLRLDENTDKADFDDPLLQQAIGQGLMHIPDGKDAPEVISDFLFGVRNHFLQHLNDTILETAVKHTAKRICVPVPTTWSLAAREATRQAVIKAGFGEDKRDEINIIDESEAAALYVIKSLEKSPEENLETGEWFMVIDNGGGTIDCVSYKIASRKPLQLEEACAGEGAKIGGTSIDRALHALMQGRFGAAFSELSISKIAATSQFMQDFESHKRRFNGQDDSKCLWLRLNMRKLDDQDKDVQANYDFVDLAAKVTSIDMQGMFEPIVDKIIEIIRGQVRRMEENNEAATGPRIIAMCGGLSCNPYVFNRVKEFVNTSFEAGSVKVLAPRQPVTAVVRGAVLAAQGRSPIVSRRCREFIGTQVHCPWDQKKHQPGDRFECPMAGPRAMNQMEWIVTKGQKLKPNMKAKVKCYHVVENARTEIKRAIIIDQMLYRCTEDVAPSRVDDPVEEIGVIRVDVTDIARQKRAKARTGYRTYPRDISIDVDIELTMSSNKGILEAVAKSGRTKVGSTTITFTPAPAWENGLVRREEDK</sequence>
<dbReference type="RefSeq" id="XP_018696982.1">
    <property type="nucleotide sequence ID" value="XM_018834358.1"/>
</dbReference>
<dbReference type="CDD" id="cd10170">
    <property type="entry name" value="ASKHA_NBD_HSP70"/>
    <property type="match status" value="1"/>
</dbReference>
<evidence type="ECO:0008006" key="6">
    <source>
        <dbReference type="Google" id="ProtNLM"/>
    </source>
</evidence>
<dbReference type="Gene3D" id="3.30.420.40">
    <property type="match status" value="2"/>
</dbReference>
<evidence type="ECO:0000313" key="4">
    <source>
        <dbReference type="EMBL" id="OAP63615.1"/>
    </source>
</evidence>
<name>A0A178ZX94_9EURO</name>
<keyword evidence="5" id="KW-1185">Reference proteome</keyword>
<feature type="compositionally biased region" description="Basic and acidic residues" evidence="3">
    <location>
        <begin position="51"/>
        <end position="63"/>
    </location>
</feature>
<gene>
    <name evidence="4" type="ORF">AYL99_02842</name>
</gene>
<organism evidence="4 5">
    <name type="scientific">Fonsecaea erecta</name>
    <dbReference type="NCBI Taxonomy" id="1367422"/>
    <lineage>
        <taxon>Eukaryota</taxon>
        <taxon>Fungi</taxon>
        <taxon>Dikarya</taxon>
        <taxon>Ascomycota</taxon>
        <taxon>Pezizomycotina</taxon>
        <taxon>Eurotiomycetes</taxon>
        <taxon>Chaetothyriomycetidae</taxon>
        <taxon>Chaetothyriales</taxon>
        <taxon>Herpotrichiellaceae</taxon>
        <taxon>Fonsecaea</taxon>
    </lineage>
</organism>
<dbReference type="Gene3D" id="3.90.640.10">
    <property type="entry name" value="Actin, Chain A, domain 4"/>
    <property type="match status" value="1"/>
</dbReference>
<accession>A0A178ZX94</accession>
<evidence type="ECO:0000256" key="3">
    <source>
        <dbReference type="SAM" id="MobiDB-lite"/>
    </source>
</evidence>
<dbReference type="OrthoDB" id="2963168at2759"/>
<dbReference type="AlphaFoldDB" id="A0A178ZX94"/>
<evidence type="ECO:0000256" key="2">
    <source>
        <dbReference type="ARBA" id="ARBA00022840"/>
    </source>
</evidence>
<dbReference type="EMBL" id="LVYI01000002">
    <property type="protein sequence ID" value="OAP63615.1"/>
    <property type="molecule type" value="Genomic_DNA"/>
</dbReference>